<keyword evidence="4" id="KW-1185">Reference proteome</keyword>
<dbReference type="InterPro" id="IPR057229">
    <property type="entry name" value="DUF7907"/>
</dbReference>
<evidence type="ECO:0000313" key="4">
    <source>
        <dbReference type="Proteomes" id="UP000813461"/>
    </source>
</evidence>
<proteinExistence type="predicted"/>
<organism evidence="3 4">
    <name type="scientific">Paraphoma chrysanthemicola</name>
    <dbReference type="NCBI Taxonomy" id="798071"/>
    <lineage>
        <taxon>Eukaryota</taxon>
        <taxon>Fungi</taxon>
        <taxon>Dikarya</taxon>
        <taxon>Ascomycota</taxon>
        <taxon>Pezizomycotina</taxon>
        <taxon>Dothideomycetes</taxon>
        <taxon>Pleosporomycetidae</taxon>
        <taxon>Pleosporales</taxon>
        <taxon>Pleosporineae</taxon>
        <taxon>Phaeosphaeriaceae</taxon>
        <taxon>Paraphoma</taxon>
    </lineage>
</organism>
<dbReference type="OrthoDB" id="3515453at2759"/>
<protein>
    <recommendedName>
        <fullName evidence="2">DUF7907 domain-containing protein</fullName>
    </recommendedName>
</protein>
<feature type="domain" description="DUF7907" evidence="2">
    <location>
        <begin position="25"/>
        <end position="207"/>
    </location>
</feature>
<dbReference type="EMBL" id="JAGMVJ010000031">
    <property type="protein sequence ID" value="KAH7068715.1"/>
    <property type="molecule type" value="Genomic_DNA"/>
</dbReference>
<feature type="signal peptide" evidence="1">
    <location>
        <begin position="1"/>
        <end position="16"/>
    </location>
</feature>
<accession>A0A8K0QSW5</accession>
<reference evidence="3" key="1">
    <citation type="journal article" date="2021" name="Nat. Commun.">
        <title>Genetic determinants of endophytism in the Arabidopsis root mycobiome.</title>
        <authorList>
            <person name="Mesny F."/>
            <person name="Miyauchi S."/>
            <person name="Thiergart T."/>
            <person name="Pickel B."/>
            <person name="Atanasova L."/>
            <person name="Karlsson M."/>
            <person name="Huettel B."/>
            <person name="Barry K.W."/>
            <person name="Haridas S."/>
            <person name="Chen C."/>
            <person name="Bauer D."/>
            <person name="Andreopoulos W."/>
            <person name="Pangilinan J."/>
            <person name="LaButti K."/>
            <person name="Riley R."/>
            <person name="Lipzen A."/>
            <person name="Clum A."/>
            <person name="Drula E."/>
            <person name="Henrissat B."/>
            <person name="Kohler A."/>
            <person name="Grigoriev I.V."/>
            <person name="Martin F.M."/>
            <person name="Hacquard S."/>
        </authorList>
    </citation>
    <scope>NUCLEOTIDE SEQUENCE</scope>
    <source>
        <strain evidence="3">MPI-SDFR-AT-0120</strain>
    </source>
</reference>
<dbReference type="Proteomes" id="UP000813461">
    <property type="component" value="Unassembled WGS sequence"/>
</dbReference>
<gene>
    <name evidence="3" type="ORF">FB567DRAFT_248968</name>
</gene>
<evidence type="ECO:0000259" key="2">
    <source>
        <dbReference type="Pfam" id="PF25484"/>
    </source>
</evidence>
<dbReference type="AlphaFoldDB" id="A0A8K0QSW5"/>
<sequence length="209" mass="22629">MKTTLTLTALAAAAAAQDSYYNITSKPFQLVLTSADGSIDDTVSACHTGAGLESLCLSNSNSTSKPDPTYYDTFNFNTSIYYQPPSNDPDLGVPGILTWFLPTANAGSVPSSVYFSYDPATDSTVPIIRPGSTEAQTLAFNSQDELIVQSYVDWAANPPTGTQTTGLKRWYACRTYFSGYQYDNLVWGLGNHKPENPTCVAVNVKRVFV</sequence>
<feature type="chain" id="PRO_5035475188" description="DUF7907 domain-containing protein" evidence="1">
    <location>
        <begin position="17"/>
        <end position="209"/>
    </location>
</feature>
<evidence type="ECO:0000256" key="1">
    <source>
        <dbReference type="SAM" id="SignalP"/>
    </source>
</evidence>
<dbReference type="Pfam" id="PF25484">
    <property type="entry name" value="DUF7907"/>
    <property type="match status" value="1"/>
</dbReference>
<name>A0A8K0QSW5_9PLEO</name>
<comment type="caution">
    <text evidence="3">The sequence shown here is derived from an EMBL/GenBank/DDBJ whole genome shotgun (WGS) entry which is preliminary data.</text>
</comment>
<evidence type="ECO:0000313" key="3">
    <source>
        <dbReference type="EMBL" id="KAH7068715.1"/>
    </source>
</evidence>
<keyword evidence="1" id="KW-0732">Signal</keyword>